<keyword evidence="3" id="KW-1185">Reference proteome</keyword>
<evidence type="ECO:0000313" key="3">
    <source>
        <dbReference type="Proteomes" id="UP000485058"/>
    </source>
</evidence>
<dbReference type="EMBL" id="BLLF01003313">
    <property type="protein sequence ID" value="GFH26996.1"/>
    <property type="molecule type" value="Genomic_DNA"/>
</dbReference>
<feature type="non-terminal residue" evidence="2">
    <location>
        <position position="1"/>
    </location>
</feature>
<name>A0A6A0A3E0_HAELA</name>
<dbReference type="AlphaFoldDB" id="A0A6A0A3E0"/>
<dbReference type="Proteomes" id="UP000485058">
    <property type="component" value="Unassembled WGS sequence"/>
</dbReference>
<gene>
    <name evidence="2" type="ORF">HaLaN_25244</name>
</gene>
<organism evidence="2 3">
    <name type="scientific">Haematococcus lacustris</name>
    <name type="common">Green alga</name>
    <name type="synonym">Haematococcus pluvialis</name>
    <dbReference type="NCBI Taxonomy" id="44745"/>
    <lineage>
        <taxon>Eukaryota</taxon>
        <taxon>Viridiplantae</taxon>
        <taxon>Chlorophyta</taxon>
        <taxon>core chlorophytes</taxon>
        <taxon>Chlorophyceae</taxon>
        <taxon>CS clade</taxon>
        <taxon>Chlamydomonadales</taxon>
        <taxon>Haematococcaceae</taxon>
        <taxon>Haematococcus</taxon>
    </lineage>
</organism>
<evidence type="ECO:0000256" key="1">
    <source>
        <dbReference type="SAM" id="MobiDB-lite"/>
    </source>
</evidence>
<proteinExistence type="predicted"/>
<feature type="region of interest" description="Disordered" evidence="1">
    <location>
        <begin position="83"/>
        <end position="104"/>
    </location>
</feature>
<sequence length="104" mass="10582">MHGVCLKGLTMLRMPDLEIKPQPSSGPACSSNSVCSSCLFRQKAGVPQPNNAGPTLPAESWGGASAPLGSALAPHAAVVFRPEAAEGEVTDQVQDHGSGQGHPP</sequence>
<reference evidence="2 3" key="1">
    <citation type="submission" date="2020-02" db="EMBL/GenBank/DDBJ databases">
        <title>Draft genome sequence of Haematococcus lacustris strain NIES-144.</title>
        <authorList>
            <person name="Morimoto D."/>
            <person name="Nakagawa S."/>
            <person name="Yoshida T."/>
            <person name="Sawayama S."/>
        </authorList>
    </citation>
    <scope>NUCLEOTIDE SEQUENCE [LARGE SCALE GENOMIC DNA]</scope>
    <source>
        <strain evidence="2 3">NIES-144</strain>
    </source>
</reference>
<comment type="caution">
    <text evidence="2">The sequence shown here is derived from an EMBL/GenBank/DDBJ whole genome shotgun (WGS) entry which is preliminary data.</text>
</comment>
<accession>A0A6A0A3E0</accession>
<evidence type="ECO:0000313" key="2">
    <source>
        <dbReference type="EMBL" id="GFH26996.1"/>
    </source>
</evidence>
<protein>
    <submittedName>
        <fullName evidence="2">Uncharacterized protein</fullName>
    </submittedName>
</protein>